<evidence type="ECO:0000313" key="2">
    <source>
        <dbReference type="Proteomes" id="UP000316621"/>
    </source>
</evidence>
<dbReference type="EMBL" id="CM010716">
    <property type="protein sequence ID" value="RZC50840.1"/>
    <property type="molecule type" value="Genomic_DNA"/>
</dbReference>
<dbReference type="Proteomes" id="UP000316621">
    <property type="component" value="Chromosome 2"/>
</dbReference>
<keyword evidence="2" id="KW-1185">Reference proteome</keyword>
<dbReference type="AlphaFoldDB" id="A0A4Y7ISR5"/>
<sequence>MDQRRSDTDVTIGASMVTMNFNHGNNHSLGETYWTLSSIVVWCGIFPNVQVVLNVPETRVDDAEFQENGVYALDMVSITREGRKSFCCLTNSFLVHRFVIES</sequence>
<gene>
    <name evidence="1" type="ORF">C5167_019270</name>
</gene>
<dbReference type="Gramene" id="RZC50840">
    <property type="protein sequence ID" value="RZC50840"/>
    <property type="gene ID" value="C5167_019270"/>
</dbReference>
<organism evidence="1 2">
    <name type="scientific">Papaver somniferum</name>
    <name type="common">Opium poppy</name>
    <dbReference type="NCBI Taxonomy" id="3469"/>
    <lineage>
        <taxon>Eukaryota</taxon>
        <taxon>Viridiplantae</taxon>
        <taxon>Streptophyta</taxon>
        <taxon>Embryophyta</taxon>
        <taxon>Tracheophyta</taxon>
        <taxon>Spermatophyta</taxon>
        <taxon>Magnoliopsida</taxon>
        <taxon>Ranunculales</taxon>
        <taxon>Papaveraceae</taxon>
        <taxon>Papaveroideae</taxon>
        <taxon>Papaver</taxon>
    </lineage>
</organism>
<protein>
    <submittedName>
        <fullName evidence="1">Uncharacterized protein</fullName>
    </submittedName>
</protein>
<proteinExistence type="predicted"/>
<reference evidence="1 2" key="1">
    <citation type="journal article" date="2018" name="Science">
        <title>The opium poppy genome and morphinan production.</title>
        <authorList>
            <person name="Guo L."/>
            <person name="Winzer T."/>
            <person name="Yang X."/>
            <person name="Li Y."/>
            <person name="Ning Z."/>
            <person name="He Z."/>
            <person name="Teodor R."/>
            <person name="Lu Y."/>
            <person name="Bowser T.A."/>
            <person name="Graham I.A."/>
            <person name="Ye K."/>
        </authorList>
    </citation>
    <scope>NUCLEOTIDE SEQUENCE [LARGE SCALE GENOMIC DNA]</scope>
    <source>
        <strain evidence="2">cv. HN1</strain>
        <tissue evidence="1">Leaves</tissue>
    </source>
</reference>
<accession>A0A4Y7ISR5</accession>
<name>A0A4Y7ISR5_PAPSO</name>
<evidence type="ECO:0000313" key="1">
    <source>
        <dbReference type="EMBL" id="RZC50840.1"/>
    </source>
</evidence>